<evidence type="ECO:0008006" key="3">
    <source>
        <dbReference type="Google" id="ProtNLM"/>
    </source>
</evidence>
<dbReference type="GeneID" id="93164933"/>
<reference evidence="1 2" key="1">
    <citation type="submission" date="2011-04" db="EMBL/GenBank/DDBJ databases">
        <title>The Genome Sequence of Clostridium citroniae WAL-19142.</title>
        <authorList>
            <consortium name="The Broad Institute Genome Sequencing Platform"/>
            <person name="Earl A."/>
            <person name="Ward D."/>
            <person name="Feldgarden M."/>
            <person name="Gevers D."/>
            <person name="Warren Y.A."/>
            <person name="Tyrrell K.L."/>
            <person name="Citron D.M."/>
            <person name="Goldstein E.J."/>
            <person name="Daigneault M."/>
            <person name="Allen-Vercoe E."/>
            <person name="Young S.K."/>
            <person name="Zeng Q."/>
            <person name="Gargeya S."/>
            <person name="Fitzgerald M."/>
            <person name="Haas B."/>
            <person name="Abouelleil A."/>
            <person name="Alvarado L."/>
            <person name="Arachchi H.M."/>
            <person name="Berlin A."/>
            <person name="Brown A."/>
            <person name="Chapman S.B."/>
            <person name="Chen Z."/>
            <person name="Dunbar C."/>
            <person name="Freedman E."/>
            <person name="Gearin G."/>
            <person name="Gellesch M."/>
            <person name="Goldberg J."/>
            <person name="Griggs A."/>
            <person name="Gujja S."/>
            <person name="Heilman E.R."/>
            <person name="Heiman D."/>
            <person name="Howarth C."/>
            <person name="Larson L."/>
            <person name="Lui A."/>
            <person name="MacDonald P.J."/>
            <person name="Mehta T."/>
            <person name="Montmayeur A."/>
            <person name="Murphy C."/>
            <person name="Neiman D."/>
            <person name="Pearson M."/>
            <person name="Priest M."/>
            <person name="Roberts A."/>
            <person name="Saif S."/>
            <person name="Shea T."/>
            <person name="Shenoy N."/>
            <person name="Sisk P."/>
            <person name="Stolte C."/>
            <person name="Sykes S."/>
            <person name="White J."/>
            <person name="Yandava C."/>
            <person name="Wortman J."/>
            <person name="Nusbaum C."/>
            <person name="Birren B."/>
        </authorList>
    </citation>
    <scope>NUCLEOTIDE SEQUENCE [LARGE SCALE GENOMIC DNA]</scope>
    <source>
        <strain evidence="1 2">WAL-19142</strain>
    </source>
</reference>
<comment type="caution">
    <text evidence="1">The sequence shown here is derived from an EMBL/GenBank/DDBJ whole genome shotgun (WGS) entry which is preliminary data.</text>
</comment>
<dbReference type="Gene3D" id="2.130.10.10">
    <property type="entry name" value="YVTN repeat-like/Quinoprotein amine dehydrogenase"/>
    <property type="match status" value="1"/>
</dbReference>
<dbReference type="RefSeq" id="WP_045091681.1">
    <property type="nucleotide sequence ID" value="NZ_KQ235885.1"/>
</dbReference>
<dbReference type="SUPFAM" id="SSF82171">
    <property type="entry name" value="DPP6 N-terminal domain-like"/>
    <property type="match status" value="1"/>
</dbReference>
<dbReference type="Proteomes" id="UP000037392">
    <property type="component" value="Unassembled WGS sequence"/>
</dbReference>
<evidence type="ECO:0000313" key="2">
    <source>
        <dbReference type="Proteomes" id="UP000037392"/>
    </source>
</evidence>
<protein>
    <recommendedName>
        <fullName evidence="3">Oligogalacturonate lyase domain-containing protein</fullName>
    </recommendedName>
</protein>
<dbReference type="EMBL" id="ADLK01000047">
    <property type="protein sequence ID" value="KMW12975.1"/>
    <property type="molecule type" value="Genomic_DNA"/>
</dbReference>
<dbReference type="PATRIC" id="fig|742734.4.peg.5506"/>
<dbReference type="OrthoDB" id="1640114at2"/>
<organism evidence="1 2">
    <name type="scientific">[Clostridium] citroniae WAL-19142</name>
    <dbReference type="NCBI Taxonomy" id="742734"/>
    <lineage>
        <taxon>Bacteria</taxon>
        <taxon>Bacillati</taxon>
        <taxon>Bacillota</taxon>
        <taxon>Clostridia</taxon>
        <taxon>Lachnospirales</taxon>
        <taxon>Lachnospiraceae</taxon>
        <taxon>Enterocloster</taxon>
    </lineage>
</organism>
<sequence length="394" mass="45713">MNGILDANHIKVRRISPDDGGQYFFGYYDNRAFHPDGKLHLCHRVPFMDRLPTGEDECELGSLDMDTGVFSPVALTRSWNFQQGAMLQWNPVNPDEIIYNVYTDHGYRAVVKNIHSKKERMLQRPLANVSADGKWGLSINMNRVYDFRAGYGYCNEVDAWKDQNAPEEDGVFLVDMESGQAKQIITYAQLDRIYNWENGHHIDRKIVINHITFNQESDRFLFLVRFFPEPGGMWRTGLGTSDLGGNIYKLRPYTFASHYYWGKQGKLMLYGDCAEGDGLYVMQDETQDYAVYDRALFHEDIHCSYSPDGQWLIGDGYQDRDQYRPVYLYHINSKRGMVVGRFYSPHLSSMDIRCDLHCRWDPNGTGVSFDSIHEGKRRVYMMDLIEAMSVIKNK</sequence>
<dbReference type="InterPro" id="IPR015943">
    <property type="entry name" value="WD40/YVTN_repeat-like_dom_sf"/>
</dbReference>
<name>A0A0J9EBC2_9FIRM</name>
<evidence type="ECO:0000313" key="1">
    <source>
        <dbReference type="EMBL" id="KMW12975.1"/>
    </source>
</evidence>
<dbReference type="AlphaFoldDB" id="A0A0J9EBC2"/>
<proteinExistence type="predicted"/>
<accession>A0A0J9EBC2</accession>
<gene>
    <name evidence="1" type="ORF">HMPREF9470_05147</name>
</gene>